<gene>
    <name evidence="1" type="ORF">CAPTEDRAFT_185285</name>
</gene>
<reference evidence="2" key="3">
    <citation type="submission" date="2015-06" db="UniProtKB">
        <authorList>
            <consortium name="EnsemblMetazoa"/>
        </authorList>
    </citation>
    <scope>IDENTIFICATION</scope>
</reference>
<organism evidence="1">
    <name type="scientific">Capitella teleta</name>
    <name type="common">Polychaete worm</name>
    <dbReference type="NCBI Taxonomy" id="283909"/>
    <lineage>
        <taxon>Eukaryota</taxon>
        <taxon>Metazoa</taxon>
        <taxon>Spiralia</taxon>
        <taxon>Lophotrochozoa</taxon>
        <taxon>Annelida</taxon>
        <taxon>Polychaeta</taxon>
        <taxon>Sedentaria</taxon>
        <taxon>Scolecida</taxon>
        <taxon>Capitellidae</taxon>
        <taxon>Capitella</taxon>
    </lineage>
</organism>
<evidence type="ECO:0000313" key="3">
    <source>
        <dbReference type="Proteomes" id="UP000014760"/>
    </source>
</evidence>
<evidence type="ECO:0000313" key="2">
    <source>
        <dbReference type="EnsemblMetazoa" id="CapteP185285"/>
    </source>
</evidence>
<keyword evidence="3" id="KW-1185">Reference proteome</keyword>
<dbReference type="EMBL" id="KB311873">
    <property type="protein sequence ID" value="ELT88341.1"/>
    <property type="molecule type" value="Genomic_DNA"/>
</dbReference>
<protein>
    <submittedName>
        <fullName evidence="1 2">Uncharacterized protein</fullName>
    </submittedName>
</protein>
<name>R7T5L1_CAPTE</name>
<dbReference type="OMA" id="AHIPTCK"/>
<dbReference type="EnsemblMetazoa" id="CapteT185285">
    <property type="protein sequence ID" value="CapteP185285"/>
    <property type="gene ID" value="CapteG185285"/>
</dbReference>
<evidence type="ECO:0000313" key="1">
    <source>
        <dbReference type="EMBL" id="ELT88341.1"/>
    </source>
</evidence>
<proteinExistence type="predicted"/>
<reference evidence="3" key="1">
    <citation type="submission" date="2012-12" db="EMBL/GenBank/DDBJ databases">
        <authorList>
            <person name="Hellsten U."/>
            <person name="Grimwood J."/>
            <person name="Chapman J.A."/>
            <person name="Shapiro H."/>
            <person name="Aerts A."/>
            <person name="Otillar R.P."/>
            <person name="Terry A.Y."/>
            <person name="Boore J.L."/>
            <person name="Simakov O."/>
            <person name="Marletaz F."/>
            <person name="Cho S.-J."/>
            <person name="Edsinger-Gonzales E."/>
            <person name="Havlak P."/>
            <person name="Kuo D.-H."/>
            <person name="Larsson T."/>
            <person name="Lv J."/>
            <person name="Arendt D."/>
            <person name="Savage R."/>
            <person name="Osoegawa K."/>
            <person name="de Jong P."/>
            <person name="Lindberg D.R."/>
            <person name="Seaver E.C."/>
            <person name="Weisblat D.A."/>
            <person name="Putnam N.H."/>
            <person name="Grigoriev I.V."/>
            <person name="Rokhsar D.S."/>
        </authorList>
    </citation>
    <scope>NUCLEOTIDE SEQUENCE</scope>
    <source>
        <strain evidence="3">I ESC-2004</strain>
    </source>
</reference>
<dbReference type="AlphaFoldDB" id="R7T5L1"/>
<reference evidence="1 3" key="2">
    <citation type="journal article" date="2013" name="Nature">
        <title>Insights into bilaterian evolution from three spiralian genomes.</title>
        <authorList>
            <person name="Simakov O."/>
            <person name="Marletaz F."/>
            <person name="Cho S.J."/>
            <person name="Edsinger-Gonzales E."/>
            <person name="Havlak P."/>
            <person name="Hellsten U."/>
            <person name="Kuo D.H."/>
            <person name="Larsson T."/>
            <person name="Lv J."/>
            <person name="Arendt D."/>
            <person name="Savage R."/>
            <person name="Osoegawa K."/>
            <person name="de Jong P."/>
            <person name="Grimwood J."/>
            <person name="Chapman J.A."/>
            <person name="Shapiro H."/>
            <person name="Aerts A."/>
            <person name="Otillar R.P."/>
            <person name="Terry A.Y."/>
            <person name="Boore J.L."/>
            <person name="Grigoriev I.V."/>
            <person name="Lindberg D.R."/>
            <person name="Seaver E.C."/>
            <person name="Weisblat D.A."/>
            <person name="Putnam N.H."/>
            <person name="Rokhsar D.S."/>
        </authorList>
    </citation>
    <scope>NUCLEOTIDE SEQUENCE</scope>
    <source>
        <strain evidence="1 3">I ESC-2004</strain>
    </source>
</reference>
<dbReference type="Proteomes" id="UP000014760">
    <property type="component" value="Unassembled WGS sequence"/>
</dbReference>
<dbReference type="OrthoDB" id="6142760at2759"/>
<dbReference type="EMBL" id="AMQN01003466">
    <property type="status" value="NOT_ANNOTATED_CDS"/>
    <property type="molecule type" value="Genomic_DNA"/>
</dbReference>
<sequence>MTISSAYLGREAYESNAGIERNRSIDGQKKKQIRALEGSPKMPIHWTCPGFTKCRKHFQYGSGLKAHMASCPEAQSLSLANKRRELETMVAIIDFVDMQQKGNITLARQNTAYYKKNYPLLKRT</sequence>
<accession>R7T5L1</accession>
<dbReference type="HOGENOM" id="CLU_2006072_0_0_1"/>